<dbReference type="EMBL" id="MJBS01000013">
    <property type="protein sequence ID" value="OHF02328.1"/>
    <property type="molecule type" value="Genomic_DNA"/>
</dbReference>
<feature type="signal peptide" evidence="2">
    <location>
        <begin position="1"/>
        <end position="19"/>
    </location>
</feature>
<evidence type="ECO:0000313" key="4">
    <source>
        <dbReference type="Proteomes" id="UP000176998"/>
    </source>
</evidence>
<sequence>MHFFKILVYNIVCLSLALAGVIDDGSARSVTSFTENQELERAVPEPVAITSNSKDVLLSSTGNTKRTDLDKTAAGNEDMQDRGPGILPAPHDAELETMEVEEREVAITNDLIGRDDP</sequence>
<dbReference type="RefSeq" id="XP_022479469.1">
    <property type="nucleotide sequence ID" value="XM_022613971.1"/>
</dbReference>
<comment type="caution">
    <text evidence="3">The sequence shown here is derived from an EMBL/GenBank/DDBJ whole genome shotgun (WGS) entry which is preliminary data.</text>
</comment>
<evidence type="ECO:0000313" key="3">
    <source>
        <dbReference type="EMBL" id="OHF02328.1"/>
    </source>
</evidence>
<feature type="region of interest" description="Disordered" evidence="1">
    <location>
        <begin position="59"/>
        <end position="88"/>
    </location>
</feature>
<evidence type="ECO:0000256" key="1">
    <source>
        <dbReference type="SAM" id="MobiDB-lite"/>
    </source>
</evidence>
<dbReference type="OrthoDB" id="10258309at2759"/>
<proteinExistence type="predicted"/>
<evidence type="ECO:0000256" key="2">
    <source>
        <dbReference type="SAM" id="SignalP"/>
    </source>
</evidence>
<name>A0A1G4BM00_9PEZI</name>
<gene>
    <name evidence="3" type="ORF">CORC01_02321</name>
</gene>
<organism evidence="3 4">
    <name type="scientific">Colletotrichum orchidophilum</name>
    <dbReference type="NCBI Taxonomy" id="1209926"/>
    <lineage>
        <taxon>Eukaryota</taxon>
        <taxon>Fungi</taxon>
        <taxon>Dikarya</taxon>
        <taxon>Ascomycota</taxon>
        <taxon>Pezizomycotina</taxon>
        <taxon>Sordariomycetes</taxon>
        <taxon>Hypocreomycetidae</taxon>
        <taxon>Glomerellales</taxon>
        <taxon>Glomerellaceae</taxon>
        <taxon>Colletotrichum</taxon>
    </lineage>
</organism>
<feature type="chain" id="PRO_5009603053" evidence="2">
    <location>
        <begin position="20"/>
        <end position="117"/>
    </location>
</feature>
<dbReference type="AlphaFoldDB" id="A0A1G4BM00"/>
<accession>A0A1G4BM00</accession>
<dbReference type="GeneID" id="34555481"/>
<keyword evidence="4" id="KW-1185">Reference proteome</keyword>
<dbReference type="Proteomes" id="UP000176998">
    <property type="component" value="Unassembled WGS sequence"/>
</dbReference>
<protein>
    <submittedName>
        <fullName evidence="3">Uncharacterized protein</fullName>
    </submittedName>
</protein>
<reference evidence="3 4" key="1">
    <citation type="submission" date="2016-09" db="EMBL/GenBank/DDBJ databases">
        <authorList>
            <person name="Capua I."/>
            <person name="De Benedictis P."/>
            <person name="Joannis T."/>
            <person name="Lombin L.H."/>
            <person name="Cattoli G."/>
        </authorList>
    </citation>
    <scope>NUCLEOTIDE SEQUENCE [LARGE SCALE GENOMIC DNA]</scope>
    <source>
        <strain evidence="3 4">IMI 309357</strain>
    </source>
</reference>
<keyword evidence="2" id="KW-0732">Signal</keyword>